<reference evidence="2 3" key="1">
    <citation type="submission" date="2014-10" db="EMBL/GenBank/DDBJ databases">
        <title>Genome nucleotide sequence and annotation of the Streptococcus pnumoniae phage SpSL1, virulent form.</title>
        <authorList>
            <person name="Furi L."/>
            <person name="Clockie M.R."/>
            <person name="Oggioni M.R."/>
        </authorList>
    </citation>
    <scope>NUCLEOTIDE SEQUENCE [LARGE SCALE GENOMIC DNA]</scope>
</reference>
<dbReference type="GeneID" id="24725351"/>
<evidence type="ECO:0000313" key="2">
    <source>
        <dbReference type="EMBL" id="AIX12935.1"/>
    </source>
</evidence>
<gene>
    <name evidence="2" type="ORF">SpSL1_03</name>
</gene>
<proteinExistence type="predicted"/>
<dbReference type="RefSeq" id="YP_009153000.1">
    <property type="nucleotide sequence ID" value="NC_027396.1"/>
</dbReference>
<evidence type="ECO:0000313" key="3">
    <source>
        <dbReference type="Proteomes" id="UP000030327"/>
    </source>
</evidence>
<protein>
    <recommendedName>
        <fullName evidence="1">IrrE N-terminal-like domain-containing protein</fullName>
    </recommendedName>
</protein>
<dbReference type="InterPro" id="IPR010359">
    <property type="entry name" value="IrrE_HExxH"/>
</dbReference>
<name>A0A0A0YSF3_9CAUD</name>
<dbReference type="EMBL" id="KM882824">
    <property type="protein sequence ID" value="AIX12935.1"/>
    <property type="molecule type" value="Genomic_DNA"/>
</dbReference>
<sequence>MEYNPLTREQYFKYHNKAYQILSQIEKETESISYHDVIKYFEQRYPILFNFIDYDEMKEYYPELQDYQPTDKDIKYRGLVSNQTVTYTDRVLCESCAGLTVPDLDLERYIIYINQHTNTKGRVIFTILHELSHIYCHLANAQHQPIYMSLMSKNASEKYPEELILIEKEADTVASILYLTDERLRKALIARESFESIQYETNISKPALHNRLMNYLIYNLQYAESYALKLVLNYRQGGEQIFNILRLHKNI</sequence>
<dbReference type="Proteomes" id="UP000030327">
    <property type="component" value="Segment"/>
</dbReference>
<evidence type="ECO:0000259" key="1">
    <source>
        <dbReference type="Pfam" id="PF06114"/>
    </source>
</evidence>
<dbReference type="Gene3D" id="1.10.10.2910">
    <property type="match status" value="1"/>
</dbReference>
<feature type="domain" description="IrrE N-terminal-like" evidence="1">
    <location>
        <begin position="106"/>
        <end position="212"/>
    </location>
</feature>
<dbReference type="OrthoDB" id="36233at10239"/>
<dbReference type="Pfam" id="PF06114">
    <property type="entry name" value="Peptidase_M78"/>
    <property type="match status" value="1"/>
</dbReference>
<dbReference type="KEGG" id="vg:24725351"/>
<organism evidence="2 3">
    <name type="scientific">Streptococcus phage SpSL1</name>
    <dbReference type="NCBI Taxonomy" id="1566990"/>
    <lineage>
        <taxon>Viruses</taxon>
        <taxon>Duplodnaviria</taxon>
        <taxon>Heunggongvirae</taxon>
        <taxon>Uroviricota</taxon>
        <taxon>Caudoviricetes</taxon>
        <taxon>Mcshanvirinae</taxon>
        <taxon>Adrianbuildvirus</taxon>
        <taxon>Adrianbuildvirus SpSL1</taxon>
    </lineage>
</organism>
<keyword evidence="3" id="KW-1185">Reference proteome</keyword>
<accession>A0A0A0YSF3</accession>